<dbReference type="PANTHER" id="PTHR21015:SF22">
    <property type="entry name" value="GLYCOSYLTRANSFERASE"/>
    <property type="match status" value="1"/>
</dbReference>
<evidence type="ECO:0000313" key="6">
    <source>
        <dbReference type="Proteomes" id="UP000177979"/>
    </source>
</evidence>
<dbReference type="Gene3D" id="3.40.50.2000">
    <property type="entry name" value="Glycogen Phosphorylase B"/>
    <property type="match status" value="2"/>
</dbReference>
<dbReference type="InterPro" id="IPR007235">
    <property type="entry name" value="Glyco_trans_28_C"/>
</dbReference>
<dbReference type="Proteomes" id="UP000177979">
    <property type="component" value="Unassembled WGS sequence"/>
</dbReference>
<dbReference type="AlphaFoldDB" id="A0A1F5EWU8"/>
<dbReference type="STRING" id="1817722.A2703_03240"/>
<dbReference type="GO" id="GO:1901137">
    <property type="term" value="P:carbohydrate derivative biosynthetic process"/>
    <property type="evidence" value="ECO:0007669"/>
    <property type="project" value="UniProtKB-ARBA"/>
</dbReference>
<dbReference type="Pfam" id="PF03033">
    <property type="entry name" value="Glyco_transf_28"/>
    <property type="match status" value="1"/>
</dbReference>
<keyword evidence="1" id="KW-0328">Glycosyltransferase</keyword>
<dbReference type="InterPro" id="IPR004276">
    <property type="entry name" value="GlycoTrans_28_N"/>
</dbReference>
<dbReference type="SUPFAM" id="SSF53756">
    <property type="entry name" value="UDP-Glycosyltransferase/glycogen phosphorylase"/>
    <property type="match status" value="1"/>
</dbReference>
<evidence type="ECO:0000313" key="5">
    <source>
        <dbReference type="EMBL" id="OGD71776.1"/>
    </source>
</evidence>
<gene>
    <name evidence="5" type="ORF">A2703_03240</name>
</gene>
<organism evidence="5 6">
    <name type="scientific">Candidatus Collierbacteria bacterium RIFCSPHIGHO2_01_FULL_50_25</name>
    <dbReference type="NCBI Taxonomy" id="1817722"/>
    <lineage>
        <taxon>Bacteria</taxon>
        <taxon>Candidatus Collieribacteriota</taxon>
    </lineage>
</organism>
<feature type="domain" description="Glycosyl transferase family 28 C-terminal" evidence="4">
    <location>
        <begin position="183"/>
        <end position="341"/>
    </location>
</feature>
<comment type="caution">
    <text evidence="5">The sequence shown here is derived from an EMBL/GenBank/DDBJ whole genome shotgun (WGS) entry which is preliminary data.</text>
</comment>
<reference evidence="5 6" key="1">
    <citation type="journal article" date="2016" name="Nat. Commun.">
        <title>Thousands of microbial genomes shed light on interconnected biogeochemical processes in an aquifer system.</title>
        <authorList>
            <person name="Anantharaman K."/>
            <person name="Brown C.T."/>
            <person name="Hug L.A."/>
            <person name="Sharon I."/>
            <person name="Castelle C.J."/>
            <person name="Probst A.J."/>
            <person name="Thomas B.C."/>
            <person name="Singh A."/>
            <person name="Wilkins M.J."/>
            <person name="Karaoz U."/>
            <person name="Brodie E.L."/>
            <person name="Williams K.H."/>
            <person name="Hubbard S.S."/>
            <person name="Banfield J.F."/>
        </authorList>
    </citation>
    <scope>NUCLEOTIDE SEQUENCE [LARGE SCALE GENOMIC DNA]</scope>
</reference>
<evidence type="ECO:0000259" key="4">
    <source>
        <dbReference type="Pfam" id="PF04101"/>
    </source>
</evidence>
<dbReference type="CDD" id="cd03785">
    <property type="entry name" value="GT28_MurG"/>
    <property type="match status" value="1"/>
</dbReference>
<dbReference type="PANTHER" id="PTHR21015">
    <property type="entry name" value="UDP-N-ACETYLGLUCOSAMINE--N-ACETYLMURAMYL-(PENTAPEPTIDE) PYROPHOSPHORYL-UNDECAPRENOL N-ACETYLGLUCOSAMINE TRANSFERASE 1"/>
    <property type="match status" value="1"/>
</dbReference>
<evidence type="ECO:0008006" key="7">
    <source>
        <dbReference type="Google" id="ProtNLM"/>
    </source>
</evidence>
<accession>A0A1F5EWU8</accession>
<name>A0A1F5EWU8_9BACT</name>
<proteinExistence type="predicted"/>
<dbReference type="GO" id="GO:0005975">
    <property type="term" value="P:carbohydrate metabolic process"/>
    <property type="evidence" value="ECO:0007669"/>
    <property type="project" value="InterPro"/>
</dbReference>
<dbReference type="EMBL" id="MFAG01000023">
    <property type="protein sequence ID" value="OGD71776.1"/>
    <property type="molecule type" value="Genomic_DNA"/>
</dbReference>
<feature type="domain" description="Glycosyltransferase family 28 N-terminal" evidence="3">
    <location>
        <begin position="8"/>
        <end position="143"/>
    </location>
</feature>
<protein>
    <recommendedName>
        <fullName evidence="7">Undecaprenyldiphospho-muramoylpentapeptide beta-N-acetylglucosaminyltransferase</fullName>
    </recommendedName>
</protein>
<evidence type="ECO:0000259" key="3">
    <source>
        <dbReference type="Pfam" id="PF03033"/>
    </source>
</evidence>
<sequence>MKSTVVFTGGHHSSALVVALELKKEGCPIAWIGHKFAAGGDKNVSAEYQEVTKNQIPFYELKTGKFYRQLNPLTHLKTIFGFIQAFMLLLQIRPKLIVSFGGYLSVPVVIAGWLLRIPSVTHEQTVVAGWANRAITPFVKKIFLTHPSSLGSYPREKSQVVGLPLRPELFDPKYKQTFRPKLLYISCGKQGSHLVNQAIFPLVPELIKRYSVVHQTGASSQTRDIDKARRVKESLGELADRYQFAPYFFAKDAATYLQSAAVVVSRSGAHLTYELAALQKRTVFIPISWVSHNEQLLNAREVAKVTPAVIVEEKDLTGDTLIEAIKTVEKIKRIKKAKTDPLSATKKIVDVIRGYLEN</sequence>
<keyword evidence="2" id="KW-0808">Transferase</keyword>
<evidence type="ECO:0000256" key="1">
    <source>
        <dbReference type="ARBA" id="ARBA00022676"/>
    </source>
</evidence>
<evidence type="ECO:0000256" key="2">
    <source>
        <dbReference type="ARBA" id="ARBA00022679"/>
    </source>
</evidence>
<dbReference type="GO" id="GO:0016758">
    <property type="term" value="F:hexosyltransferase activity"/>
    <property type="evidence" value="ECO:0007669"/>
    <property type="project" value="InterPro"/>
</dbReference>
<dbReference type="Pfam" id="PF04101">
    <property type="entry name" value="Glyco_tran_28_C"/>
    <property type="match status" value="1"/>
</dbReference>